<sequence>MTTFRGALLIAVALLTACARPVDPPSAPRSEPSVTPPATESAAAHRVRLPPTTGSFDYQLGGAGDIPGLAVVVRDASARPMPGAYSVCYLNGFQTQPGDGDSWLHNHGEAVLRDAHGSPVRDPDWPDEYVLDPSTAAKRSIILGVLTPVLSACADKGFDAIDLDNFDTFKRFSDATTGHIDEAGAVELARSFTALAHDRGLAVAQKNAAEAAEIGRRTIGFDFVVAEECAAYLECDHYRQAYGPHVLQIEYTDNLSGSFRDVCATADRAPLTILRDRRLVAPGSAGYVREQCP</sequence>
<feature type="domain" description="Glycoside-hydrolase family GH114 TIM-barrel" evidence="3">
    <location>
        <begin position="55"/>
        <end position="280"/>
    </location>
</feature>
<keyword evidence="2" id="KW-0732">Signal</keyword>
<dbReference type="InterPro" id="IPR017853">
    <property type="entry name" value="GH"/>
</dbReference>
<dbReference type="RefSeq" id="WP_043984774.1">
    <property type="nucleotide sequence ID" value="NZ_JXST01000005.1"/>
</dbReference>
<dbReference type="PANTHER" id="PTHR35273:SF2">
    <property type="entry name" value="ALPHA-GALACTOSIDASE"/>
    <property type="match status" value="1"/>
</dbReference>
<accession>A0A0D1J8W0</accession>
<evidence type="ECO:0000256" key="2">
    <source>
        <dbReference type="SAM" id="SignalP"/>
    </source>
</evidence>
<proteinExistence type="predicted"/>
<feature type="signal peptide" evidence="2">
    <location>
        <begin position="1"/>
        <end position="19"/>
    </location>
</feature>
<comment type="caution">
    <text evidence="4">The sequence shown here is derived from an EMBL/GenBank/DDBJ whole genome shotgun (WGS) entry which is preliminary data.</text>
</comment>
<dbReference type="EMBL" id="JXST01000005">
    <property type="protein sequence ID" value="KIU18043.1"/>
    <property type="molecule type" value="Genomic_DNA"/>
</dbReference>
<feature type="chain" id="PRO_5039364124" description="Glycoside-hydrolase family GH114 TIM-barrel domain-containing protein" evidence="2">
    <location>
        <begin position="20"/>
        <end position="293"/>
    </location>
</feature>
<protein>
    <recommendedName>
        <fullName evidence="3">Glycoside-hydrolase family GH114 TIM-barrel domain-containing protein</fullName>
    </recommendedName>
</protein>
<dbReference type="SUPFAM" id="SSF51445">
    <property type="entry name" value="(Trans)glycosidases"/>
    <property type="match status" value="1"/>
</dbReference>
<evidence type="ECO:0000313" key="4">
    <source>
        <dbReference type="EMBL" id="KIU18043.1"/>
    </source>
</evidence>
<evidence type="ECO:0000259" key="3">
    <source>
        <dbReference type="Pfam" id="PF03537"/>
    </source>
</evidence>
<dbReference type="Pfam" id="PF03537">
    <property type="entry name" value="Glyco_hydro_114"/>
    <property type="match status" value="1"/>
</dbReference>
<dbReference type="PANTHER" id="PTHR35273">
    <property type="entry name" value="ALPHA-1,4 POLYGALACTOSAMINIDASE, PUTATIVE (AFU_ORTHOLOGUE AFUA_3G07890)-RELATED"/>
    <property type="match status" value="1"/>
</dbReference>
<dbReference type="InterPro" id="IPR004352">
    <property type="entry name" value="GH114_TIM-barrel"/>
</dbReference>
<feature type="region of interest" description="Disordered" evidence="1">
    <location>
        <begin position="23"/>
        <end position="44"/>
    </location>
</feature>
<dbReference type="Proteomes" id="UP000032221">
    <property type="component" value="Unassembled WGS sequence"/>
</dbReference>
<dbReference type="Gene3D" id="3.20.20.70">
    <property type="entry name" value="Aldolase class I"/>
    <property type="match status" value="1"/>
</dbReference>
<name>A0A0D1J8W0_9MYCO</name>
<dbReference type="AlphaFoldDB" id="A0A0D1J8W0"/>
<dbReference type="PATRIC" id="fig|280871.6.peg.1064"/>
<gene>
    <name evidence="4" type="ORF">TL10_05180</name>
</gene>
<dbReference type="OrthoDB" id="319933at2"/>
<keyword evidence="5" id="KW-1185">Reference proteome</keyword>
<reference evidence="4 5" key="1">
    <citation type="submission" date="2015-01" db="EMBL/GenBank/DDBJ databases">
        <title>Genome sequence of Mycobacterium llatzerense and Mycobacterium immunogenum recovered from brain abscess.</title>
        <authorList>
            <person name="Greninger A.L."/>
            <person name="Langelier C."/>
            <person name="Cunningham G."/>
            <person name="Chiu C.Y."/>
            <person name="Miller S."/>
        </authorList>
    </citation>
    <scope>NUCLEOTIDE SEQUENCE [LARGE SCALE GENOMIC DNA]</scope>
    <source>
        <strain evidence="4 5">CLUC14</strain>
    </source>
</reference>
<dbReference type="PROSITE" id="PS51257">
    <property type="entry name" value="PROKAR_LIPOPROTEIN"/>
    <property type="match status" value="1"/>
</dbReference>
<organism evidence="4 5">
    <name type="scientific">Mycolicibacterium llatzerense</name>
    <dbReference type="NCBI Taxonomy" id="280871"/>
    <lineage>
        <taxon>Bacteria</taxon>
        <taxon>Bacillati</taxon>
        <taxon>Actinomycetota</taxon>
        <taxon>Actinomycetes</taxon>
        <taxon>Mycobacteriales</taxon>
        <taxon>Mycobacteriaceae</taxon>
        <taxon>Mycolicibacterium</taxon>
    </lineage>
</organism>
<dbReference type="InterPro" id="IPR013785">
    <property type="entry name" value="Aldolase_TIM"/>
</dbReference>
<evidence type="ECO:0000256" key="1">
    <source>
        <dbReference type="SAM" id="MobiDB-lite"/>
    </source>
</evidence>
<dbReference type="STRING" id="280871.TL10_05180"/>
<evidence type="ECO:0000313" key="5">
    <source>
        <dbReference type="Proteomes" id="UP000032221"/>
    </source>
</evidence>